<feature type="transmembrane region" description="Helical" evidence="10">
    <location>
        <begin position="107"/>
        <end position="123"/>
    </location>
</feature>
<proteinExistence type="predicted"/>
<feature type="transmembrane region" description="Helical" evidence="10">
    <location>
        <begin position="484"/>
        <end position="507"/>
    </location>
</feature>
<evidence type="ECO:0000256" key="8">
    <source>
        <dbReference type="ARBA" id="ARBA00023136"/>
    </source>
</evidence>
<keyword evidence="7" id="KW-0406">Ion transport</keyword>
<reference evidence="15 16" key="1">
    <citation type="journal article" date="2019" name="Int. J. Syst. Evol. Microbiol.">
        <title>The Global Catalogue of Microorganisms (GCM) 10K type strain sequencing project: providing services to taxonomists for standard genome sequencing and annotation.</title>
        <authorList>
            <consortium name="The Broad Institute Genomics Platform"/>
            <consortium name="The Broad Institute Genome Sequencing Center for Infectious Disease"/>
            <person name="Wu L."/>
            <person name="Ma J."/>
        </authorList>
    </citation>
    <scope>NUCLEOTIDE SEQUENCE [LARGE SCALE GENOMIC DNA]</scope>
    <source>
        <strain evidence="15 16">JCM 16083</strain>
    </source>
</reference>
<evidence type="ECO:0000259" key="12">
    <source>
        <dbReference type="Pfam" id="PF00662"/>
    </source>
</evidence>
<feature type="transmembrane region" description="Helical" evidence="10">
    <location>
        <begin position="362"/>
        <end position="388"/>
    </location>
</feature>
<dbReference type="InterPro" id="IPR001516">
    <property type="entry name" value="Proton_antipo_N"/>
</dbReference>
<dbReference type="Pfam" id="PF13244">
    <property type="entry name" value="MbhD"/>
    <property type="match status" value="1"/>
</dbReference>
<dbReference type="InterPro" id="IPR025383">
    <property type="entry name" value="MrpA_C/MbhD"/>
</dbReference>
<dbReference type="EMBL" id="BAAAFH010000003">
    <property type="protein sequence ID" value="GAA0873851.1"/>
    <property type="molecule type" value="Genomic_DNA"/>
</dbReference>
<dbReference type="PRINTS" id="PR01434">
    <property type="entry name" value="NADHDHGNASE5"/>
</dbReference>
<dbReference type="InterPro" id="IPR046806">
    <property type="entry name" value="MrpA_C/MbhE"/>
</dbReference>
<evidence type="ECO:0000259" key="11">
    <source>
        <dbReference type="Pfam" id="PF00361"/>
    </source>
</evidence>
<evidence type="ECO:0000256" key="9">
    <source>
        <dbReference type="RuleBase" id="RU000320"/>
    </source>
</evidence>
<evidence type="ECO:0000313" key="16">
    <source>
        <dbReference type="Proteomes" id="UP001501126"/>
    </source>
</evidence>
<feature type="transmembrane region" description="Helical" evidence="10">
    <location>
        <begin position="26"/>
        <end position="44"/>
    </location>
</feature>
<dbReference type="PANTHER" id="PTHR43373:SF1">
    <property type="entry name" value="NA(+)_H(+) ANTIPORTER SUBUNIT A"/>
    <property type="match status" value="1"/>
</dbReference>
<keyword evidence="6 10" id="KW-1133">Transmembrane helix</keyword>
<feature type="transmembrane region" description="Helical" evidence="10">
    <location>
        <begin position="641"/>
        <end position="663"/>
    </location>
</feature>
<evidence type="ECO:0000259" key="14">
    <source>
        <dbReference type="Pfam" id="PF20501"/>
    </source>
</evidence>
<keyword evidence="16" id="KW-1185">Reference proteome</keyword>
<sequence>MIAAVLAGFILAPVFAFSKKILVEKTAKLFALLPLILFVYFVSFSGQVASGEVVDFTYSWVPSLGIDLNFRIDGLSTLFLLLITGVGTLVFFYTSNYLKGHEKLSRFYAYLSLFMASMIGLVLSDNVFLLFIFWELTSISSFFLIGFNNTQEGSRKSAITALAITGFGGLFLLSFAIFSGGLTGTSRISEMAEMTEVFSSGTSSVLLLIFLLVAAFTKSAQFPFHFWLPGAMKAPTPVSTYLHSATMVKAGVFLLLRFSPHFSLNEWWSPVLILFGAITMVYAAIHTLFRTDMKGVLAYSTISALGILVFLIGLGNSYALSAALVFIVVHALYKAALFLVTGIVDHKTGTRDLTVLSGLRSFMWPVAIAGFVSAASSAGIPLFIGFIGKDLIYEGTLHSAMIWTTVVAVLTNFLLGYAGFAVGIKPFTGPKPEKSIAKPSAVLWFPPVLLAAGSLVFGLFPGLLEGIIIPAYEVTGGQDFHPLKIWHGFNLVLLLSGCTILLAILLYRFWKLNPEKETFISRFDPIAPKTILLKASLLFEKMAAFWTRTAQNGHLRNYVLIIIVALITALIYHLIGSPLTYLDQLIWTPLEWGEVVVVSIMFVAIIFTVFSKSRLAAVAGLGVVGYAMCFIFVFFSAPDLAMTQFTIDTLTVILFVLVLYRLPPYLKLTNNRLRIRDGVVSLAFGALITLLALEVMNESPARLISEFYAESSYLKAKGKNVVNVILVDFRGIDTLIEITVLSIAAIGVFGLLKLRLKKSEK</sequence>
<feature type="domain" description="NADH-Ubiquinone oxidoreductase (complex I) chain 5 N-terminal" evidence="12">
    <location>
        <begin position="63"/>
        <end position="108"/>
    </location>
</feature>
<dbReference type="Pfam" id="PF20501">
    <property type="entry name" value="MbhE"/>
    <property type="match status" value="1"/>
</dbReference>
<comment type="subcellular location">
    <subcellularLocation>
        <location evidence="1">Cell membrane</location>
        <topology evidence="1">Multi-pass membrane protein</topology>
    </subcellularLocation>
    <subcellularLocation>
        <location evidence="9">Membrane</location>
        <topology evidence="9">Multi-pass membrane protein</topology>
    </subcellularLocation>
</comment>
<evidence type="ECO:0000313" key="15">
    <source>
        <dbReference type="EMBL" id="GAA0873851.1"/>
    </source>
</evidence>
<feature type="transmembrane region" description="Helical" evidence="10">
    <location>
        <begin position="592"/>
        <end position="610"/>
    </location>
</feature>
<feature type="transmembrane region" description="Helical" evidence="10">
    <location>
        <begin position="78"/>
        <end position="95"/>
    </location>
</feature>
<dbReference type="Pfam" id="PF00361">
    <property type="entry name" value="Proton_antipo_M"/>
    <property type="match status" value="1"/>
</dbReference>
<feature type="transmembrane region" description="Helical" evidence="10">
    <location>
        <begin position="159"/>
        <end position="178"/>
    </location>
</feature>
<evidence type="ECO:0000256" key="4">
    <source>
        <dbReference type="ARBA" id="ARBA00022475"/>
    </source>
</evidence>
<dbReference type="PANTHER" id="PTHR43373">
    <property type="entry name" value="NA(+)/H(+) ANTIPORTER SUBUNIT"/>
    <property type="match status" value="1"/>
</dbReference>
<keyword evidence="5 9" id="KW-0812">Transmembrane</keyword>
<feature type="transmembrane region" description="Helical" evidence="10">
    <location>
        <begin position="296"/>
        <end position="314"/>
    </location>
</feature>
<feature type="transmembrane region" description="Helical" evidence="10">
    <location>
        <begin position="675"/>
        <end position="693"/>
    </location>
</feature>
<gene>
    <name evidence="15" type="ORF">GCM10009118_02590</name>
</gene>
<evidence type="ECO:0000256" key="6">
    <source>
        <dbReference type="ARBA" id="ARBA00022989"/>
    </source>
</evidence>
<feature type="transmembrane region" description="Helical" evidence="10">
    <location>
        <begin position="268"/>
        <end position="289"/>
    </location>
</feature>
<evidence type="ECO:0000256" key="10">
    <source>
        <dbReference type="SAM" id="Phobius"/>
    </source>
</evidence>
<feature type="transmembrane region" description="Helical" evidence="10">
    <location>
        <begin position="198"/>
        <end position="217"/>
    </location>
</feature>
<keyword evidence="8 10" id="KW-0472">Membrane</keyword>
<dbReference type="RefSeq" id="WP_343784299.1">
    <property type="nucleotide sequence ID" value="NZ_BAAAFH010000003.1"/>
</dbReference>
<evidence type="ECO:0000256" key="3">
    <source>
        <dbReference type="ARBA" id="ARBA00022449"/>
    </source>
</evidence>
<feature type="transmembrane region" description="Helical" evidence="10">
    <location>
        <begin position="400"/>
        <end position="420"/>
    </location>
</feature>
<feature type="transmembrane region" description="Helical" evidence="10">
    <location>
        <begin position="320"/>
        <end position="341"/>
    </location>
</feature>
<dbReference type="InterPro" id="IPR001750">
    <property type="entry name" value="ND/Mrp_TM"/>
</dbReference>
<dbReference type="InterPro" id="IPR050616">
    <property type="entry name" value="CPA3_Na-H_Antiporter_A"/>
</dbReference>
<feature type="transmembrane region" description="Helical" evidence="10">
    <location>
        <begin position="558"/>
        <end position="580"/>
    </location>
</feature>
<feature type="transmembrane region" description="Helical" evidence="10">
    <location>
        <begin position="615"/>
        <end position="635"/>
    </location>
</feature>
<accession>A0ABN1MKV3</accession>
<feature type="domain" description="NADH:quinone oxidoreductase/Mrp antiporter transmembrane" evidence="11">
    <location>
        <begin position="124"/>
        <end position="413"/>
    </location>
</feature>
<feature type="transmembrane region" description="Helical" evidence="10">
    <location>
        <begin position="734"/>
        <end position="752"/>
    </location>
</feature>
<feature type="domain" description="MrpA C-terminal/MbhD" evidence="13">
    <location>
        <begin position="600"/>
        <end position="663"/>
    </location>
</feature>
<evidence type="ECO:0000259" key="13">
    <source>
        <dbReference type="Pfam" id="PF13244"/>
    </source>
</evidence>
<comment type="caution">
    <text evidence="15">The sequence shown here is derived from an EMBL/GenBank/DDBJ whole genome shotgun (WGS) entry which is preliminary data.</text>
</comment>
<evidence type="ECO:0000256" key="1">
    <source>
        <dbReference type="ARBA" id="ARBA00004651"/>
    </source>
</evidence>
<name>A0ABN1MKV3_9FLAO</name>
<evidence type="ECO:0000256" key="7">
    <source>
        <dbReference type="ARBA" id="ARBA00023065"/>
    </source>
</evidence>
<dbReference type="Pfam" id="PF00662">
    <property type="entry name" value="Proton_antipo_N"/>
    <property type="match status" value="1"/>
</dbReference>
<feature type="transmembrane region" description="Helical" evidence="10">
    <location>
        <begin position="441"/>
        <end position="464"/>
    </location>
</feature>
<keyword evidence="3" id="KW-0050">Antiport</keyword>
<protein>
    <submittedName>
        <fullName evidence="15">Monovalent cation/H+ antiporter subunit A</fullName>
    </submittedName>
</protein>
<organism evidence="15 16">
    <name type="scientific">Wandonia haliotis</name>
    <dbReference type="NCBI Taxonomy" id="574963"/>
    <lineage>
        <taxon>Bacteria</taxon>
        <taxon>Pseudomonadati</taxon>
        <taxon>Bacteroidota</taxon>
        <taxon>Flavobacteriia</taxon>
        <taxon>Flavobacteriales</taxon>
        <taxon>Crocinitomicaceae</taxon>
        <taxon>Wandonia</taxon>
    </lineage>
</organism>
<keyword evidence="2" id="KW-0813">Transport</keyword>
<dbReference type="Proteomes" id="UP001501126">
    <property type="component" value="Unassembled WGS sequence"/>
</dbReference>
<evidence type="ECO:0000256" key="5">
    <source>
        <dbReference type="ARBA" id="ARBA00022692"/>
    </source>
</evidence>
<feature type="domain" description="MrpA C-terminal/MbhE" evidence="14">
    <location>
        <begin position="674"/>
        <end position="753"/>
    </location>
</feature>
<keyword evidence="4" id="KW-1003">Cell membrane</keyword>
<evidence type="ECO:0000256" key="2">
    <source>
        <dbReference type="ARBA" id="ARBA00022448"/>
    </source>
</evidence>